<dbReference type="InterPro" id="IPR037018">
    <property type="entry name" value="GH65_N"/>
</dbReference>
<feature type="transmembrane region" description="Helical" evidence="3">
    <location>
        <begin position="714"/>
        <end position="734"/>
    </location>
</feature>
<keyword evidence="3" id="KW-1133">Transmembrane helix</keyword>
<dbReference type="GO" id="GO:0005975">
    <property type="term" value="P:carbohydrate metabolic process"/>
    <property type="evidence" value="ECO:0007669"/>
    <property type="project" value="InterPro"/>
</dbReference>
<dbReference type="InterPro" id="IPR033432">
    <property type="entry name" value="GH94_catalytic"/>
</dbReference>
<proteinExistence type="predicted"/>
<dbReference type="RefSeq" id="WP_088520280.1">
    <property type="nucleotide sequence ID" value="NZ_FYDG01000003.1"/>
</dbReference>
<dbReference type="InterPro" id="IPR012341">
    <property type="entry name" value="6hp_glycosidase-like_sf"/>
</dbReference>
<feature type="transmembrane region" description="Helical" evidence="3">
    <location>
        <begin position="173"/>
        <end position="195"/>
    </location>
</feature>
<reference evidence="7" key="1">
    <citation type="submission" date="2017-06" db="EMBL/GenBank/DDBJ databases">
        <authorList>
            <person name="Varghese N."/>
            <person name="Submissions S."/>
        </authorList>
    </citation>
    <scope>NUCLEOTIDE SEQUENCE [LARGE SCALE GENOMIC DNA]</scope>
    <source>
        <strain evidence="7">DSM 137</strain>
    </source>
</reference>
<feature type="domain" description="Glycosyl hydrolase 94 supersandwich" evidence="4">
    <location>
        <begin position="803"/>
        <end position="1027"/>
    </location>
</feature>
<feature type="transmembrane region" description="Helical" evidence="3">
    <location>
        <begin position="12"/>
        <end position="31"/>
    </location>
</feature>
<feature type="transmembrane region" description="Helical" evidence="3">
    <location>
        <begin position="43"/>
        <end position="61"/>
    </location>
</feature>
<feature type="transmembrane region" description="Helical" evidence="3">
    <location>
        <begin position="395"/>
        <end position="412"/>
    </location>
</feature>
<evidence type="ECO:0000259" key="5">
    <source>
        <dbReference type="Pfam" id="PF17167"/>
    </source>
</evidence>
<keyword evidence="1" id="KW-0328">Glycosyltransferase</keyword>
<evidence type="ECO:0000313" key="6">
    <source>
        <dbReference type="EMBL" id="SNB69094.1"/>
    </source>
</evidence>
<keyword evidence="2" id="KW-0808">Transferase</keyword>
<feature type="transmembrane region" description="Helical" evidence="3">
    <location>
        <begin position="432"/>
        <end position="450"/>
    </location>
</feature>
<keyword evidence="3" id="KW-0472">Membrane</keyword>
<dbReference type="Gene3D" id="2.70.98.40">
    <property type="entry name" value="Glycoside hydrolase, family 65, N-terminal domain"/>
    <property type="match status" value="2"/>
</dbReference>
<dbReference type="PANTHER" id="PTHR37469">
    <property type="entry name" value="CELLOBIONIC ACID PHOSPHORYLASE-RELATED"/>
    <property type="match status" value="1"/>
</dbReference>
<dbReference type="Gene3D" id="1.50.10.10">
    <property type="match status" value="1"/>
</dbReference>
<evidence type="ECO:0000313" key="7">
    <source>
        <dbReference type="Proteomes" id="UP000198418"/>
    </source>
</evidence>
<dbReference type="SUPFAM" id="SSF74650">
    <property type="entry name" value="Galactose mutarotase-like"/>
    <property type="match status" value="2"/>
</dbReference>
<feature type="domain" description="Glycosyl hydrolase 94 catalytic" evidence="5">
    <location>
        <begin position="1346"/>
        <end position="1773"/>
    </location>
</feature>
<dbReference type="EMBL" id="FYDG01000003">
    <property type="protein sequence ID" value="SNB69094.1"/>
    <property type="molecule type" value="Genomic_DNA"/>
</dbReference>
<dbReference type="GO" id="GO:0030246">
    <property type="term" value="F:carbohydrate binding"/>
    <property type="evidence" value="ECO:0007669"/>
    <property type="project" value="InterPro"/>
</dbReference>
<feature type="transmembrane region" description="Helical" evidence="3">
    <location>
        <begin position="68"/>
        <end position="89"/>
    </location>
</feature>
<dbReference type="SUPFAM" id="SSF48208">
    <property type="entry name" value="Six-hairpin glycosidases"/>
    <property type="match status" value="1"/>
</dbReference>
<name>A0A212RAA4_RHOAC</name>
<dbReference type="Pfam" id="PF06165">
    <property type="entry name" value="GH94_b-supersand"/>
    <property type="match status" value="2"/>
</dbReference>
<dbReference type="Pfam" id="PF17167">
    <property type="entry name" value="Glyco_hydro_94"/>
    <property type="match status" value="1"/>
</dbReference>
<evidence type="ECO:0000256" key="2">
    <source>
        <dbReference type="ARBA" id="ARBA00022679"/>
    </source>
</evidence>
<dbReference type="InterPro" id="IPR011013">
    <property type="entry name" value="Gal_mutarotase_sf_dom"/>
</dbReference>
<dbReference type="PANTHER" id="PTHR37469:SF2">
    <property type="entry name" value="CELLOBIONIC ACID PHOSPHORYLASE"/>
    <property type="match status" value="1"/>
</dbReference>
<evidence type="ECO:0000256" key="3">
    <source>
        <dbReference type="SAM" id="Phobius"/>
    </source>
</evidence>
<dbReference type="Proteomes" id="UP000198418">
    <property type="component" value="Unassembled WGS sequence"/>
</dbReference>
<evidence type="ECO:0000256" key="1">
    <source>
        <dbReference type="ARBA" id="ARBA00022676"/>
    </source>
</evidence>
<feature type="transmembrane region" description="Helical" evidence="3">
    <location>
        <begin position="240"/>
        <end position="269"/>
    </location>
</feature>
<keyword evidence="7" id="KW-1185">Reference proteome</keyword>
<dbReference type="InterPro" id="IPR052047">
    <property type="entry name" value="GH94_Enzymes"/>
</dbReference>
<feature type="transmembrane region" description="Helical" evidence="3">
    <location>
        <begin position="133"/>
        <end position="153"/>
    </location>
</feature>
<protein>
    <submittedName>
        <fullName evidence="6">Cyclic beta-1,2-glucan synthetase</fullName>
    </submittedName>
</protein>
<dbReference type="InterPro" id="IPR010383">
    <property type="entry name" value="Glyco_hydrolase_94_b-supersand"/>
</dbReference>
<feature type="transmembrane region" description="Helical" evidence="3">
    <location>
        <begin position="290"/>
        <end position="312"/>
    </location>
</feature>
<dbReference type="InterPro" id="IPR008928">
    <property type="entry name" value="6-hairpin_glycosidase_sf"/>
</dbReference>
<gene>
    <name evidence="6" type="ORF">SAMN06265338_103161</name>
</gene>
<feature type="transmembrane region" description="Helical" evidence="3">
    <location>
        <begin position="512"/>
        <end position="534"/>
    </location>
</feature>
<keyword evidence="3" id="KW-0812">Transmembrane</keyword>
<sequence>MAKAQQASVARVSPPALGALRAFSAFALVFALSRLLEGGAENAGVAAALGALALQGFAIAVTGKRERLGHLGLDGLALFAFGLASAPQLKIWAAPQTLADLFQMTPIGAGLAIVLYFAVALRGLSLEGRRPAFAVSLALLALPFVFNLLLALGSPLFDRAAAALPLPASVALAGLRGAALFVVNEAFVLGACLAMGRRASRDPRLHALLLVAAAGAAATPILAEFGTTALVAHLVTPLDIVAAALAAALAQAGLWGEVYLVTSVLGDILHGAPPVAPRLEATLRSGAAKGAMFGGVFMALLLTAAALAQAPQAFGDALNGFSGVAAWLAAAALGAALFPMGRAILESTDATPPFPRRLLAAYRAAPNYAAGAVAGAGMFYAFSQALPAAGAAERFGLGFAIGAASYVAALLYADLAEIGAGLRARPRPWRPYALGVLLGGVLGGAIGWYFDQGQLEVVLAHFREHVAINNLAAGRADTHYVITPFFSKWGATDLGIVTGGVKLFYLESLSGVIQWVFAAPLFSVNLFLLTALLTRSTAPIKRLFSMEGLSGLADNAVVVLRWGLWMAPIIYAFLKVAPDPQWYNQDGLVRSAVASVMAATLPDGQFRDWSLAIFTALLTYDWLRVLIWFDHMGLRVATLVNLSFVGGDMADGAAARFLGARGNARAIPEAIRRFGTWAPLLIPFYIPRGAEWDKAWSGAEIAARAPMPPLVDLALGYALAALGVAAALGLFLLMRPKPQASGAREQIANGLLTLEFYGSGEGHYRVESAARRGAPVDMTRAPDDPMLPRGAFFYFLEPSSGTQDASGGNLWSLTAAPTRVGFGALEATSPTLAQARGEIYGLRCETRIEMVEGEALALTRLKIANTGALPRKFRICSYRDLVMNEGGVERRDAAYNALHVGTTFVRGLGALLFRNRLLKNQTGDFAAKRLSREIAYHAVHERKGVRLVGYEDVRARFFGLGQRRDPDALLQNLALRDPADEGLLYGFDPCAALMVEVDLPADGVTEILFADGWAEDERLAARALAKAFAADIPENFDAAFARRRVLAPPITPKGERFAFSEDGRTLTTPPGAPRPYSHVLANPAGFGAVVTHDGEIFSFFRNARANSVTPFRIGEGRNAPPAQAIHVVERETGEVFGATLLPLRRADTRYNVEFTVGAAVFTAQNPRLDLRQEVFVAPDDAVQIQVLTLTNRTDRRQCYRVAPVAEIVLAETPADAVGALETQVDETGQAVYFRNGSNGFVQDWAFAAFSLDADDTETCRAKILGRKSRDPRVPFLAEHGHADGGAADDGRRAAGFAGYVEVAPGASERVAFVLGAAREFETAQALARRAATLAYADEKRGLLDTFWSNLLSTLRVKTNNPSFDRLVNDWLPYQALTARLWGRTGPAQRSGAFGYRDQLQDVLPFIARAPEIARRQILLHASQQFVCGDVLKWWHEAPEGGVGIGERSHASDPHLWLPYVTLRYVAVTGDAGILHEKVGFIEGAPVPAGVEGHVIAPTPSPETASLLEHCRRAIDRALAHFGAHGLPLMGAGDWDDGMNLVGFRGKGESAWMGFFLYDNLTRFAALLRSEKQEKLADHYAARADVLHFALDACWRGDRYVRAFADDGQEFLALGAMSSAWPALSGAAQGERGRKALEHALEALDKGDRVLLVTPPYDETSKPFPGRSADYPPGVRENGGQYTHGASWFVDALARLGERASAEGDAKEASRYFTRAVEVWMSLSPLTKTSPEKIDLYGLPPHQQPADVYDGPGYEGRGGWAWYTGAASRMMSAAYAALGVSVENGELKLRADACADKAGLRLESVTFKGKTVTRFASEEAIKADALTS</sequence>
<feature type="transmembrane region" description="Helical" evidence="3">
    <location>
        <begin position="365"/>
        <end position="383"/>
    </location>
</feature>
<feature type="transmembrane region" description="Helical" evidence="3">
    <location>
        <begin position="101"/>
        <end position="121"/>
    </location>
</feature>
<feature type="domain" description="Glycosyl hydrolase 94 supersandwich" evidence="4">
    <location>
        <begin position="1066"/>
        <end position="1330"/>
    </location>
</feature>
<feature type="transmembrane region" description="Helical" evidence="3">
    <location>
        <begin position="207"/>
        <end position="234"/>
    </location>
</feature>
<organism evidence="6 7">
    <name type="scientific">Rhodoblastus acidophilus</name>
    <name type="common">Rhodopseudomonas acidophila</name>
    <dbReference type="NCBI Taxonomy" id="1074"/>
    <lineage>
        <taxon>Bacteria</taxon>
        <taxon>Pseudomonadati</taxon>
        <taxon>Pseudomonadota</taxon>
        <taxon>Alphaproteobacteria</taxon>
        <taxon>Hyphomicrobiales</taxon>
        <taxon>Rhodoblastaceae</taxon>
        <taxon>Rhodoblastus</taxon>
    </lineage>
</organism>
<accession>A0A212RAA4</accession>
<dbReference type="GO" id="GO:0016757">
    <property type="term" value="F:glycosyltransferase activity"/>
    <property type="evidence" value="ECO:0007669"/>
    <property type="project" value="UniProtKB-KW"/>
</dbReference>
<evidence type="ECO:0000259" key="4">
    <source>
        <dbReference type="Pfam" id="PF06165"/>
    </source>
</evidence>
<feature type="transmembrane region" description="Helical" evidence="3">
    <location>
        <begin position="324"/>
        <end position="345"/>
    </location>
</feature>
<dbReference type="OrthoDB" id="9769991at2"/>